<dbReference type="Pfam" id="PF20074">
    <property type="entry name" value="DUF6470"/>
    <property type="match status" value="1"/>
</dbReference>
<protein>
    <submittedName>
        <fullName evidence="1">DUF6470 family protein</fullName>
    </submittedName>
</protein>
<gene>
    <name evidence="1" type="ORF">ACFSUE_01715</name>
</gene>
<comment type="caution">
    <text evidence="1">The sequence shown here is derived from an EMBL/GenBank/DDBJ whole genome shotgun (WGS) entry which is preliminary data.</text>
</comment>
<keyword evidence="2" id="KW-1185">Reference proteome</keyword>
<dbReference type="Proteomes" id="UP001597399">
    <property type="component" value="Unassembled WGS sequence"/>
</dbReference>
<sequence length="197" mass="21754">MAKILPHVEMRQVFGRISVSTQNATQTIRQPKAGQSIQQPKAEMTIDRESAHVQIDQSAGWHNLDLKSARIRIAEAADAGKQAVLEGIARHSQEGDELLHIERNKGRNLFAKQAADRVNAAVIGTRYSTGDTPASQAVSYDVIPATLQVNWRTQAPIIQATINAPEYSYQPGRVNISMEQYPSLDIWPVGIFIDEKG</sequence>
<dbReference type="InterPro" id="IPR045527">
    <property type="entry name" value="DUF6470"/>
</dbReference>
<evidence type="ECO:0000313" key="2">
    <source>
        <dbReference type="Proteomes" id="UP001597399"/>
    </source>
</evidence>
<dbReference type="EMBL" id="JBHUMQ010000003">
    <property type="protein sequence ID" value="MFD2692362.1"/>
    <property type="molecule type" value="Genomic_DNA"/>
</dbReference>
<organism evidence="1 2">
    <name type="scientific">Sporolactobacillus shoreicorticis</name>
    <dbReference type="NCBI Taxonomy" id="1923877"/>
    <lineage>
        <taxon>Bacteria</taxon>
        <taxon>Bacillati</taxon>
        <taxon>Bacillota</taxon>
        <taxon>Bacilli</taxon>
        <taxon>Bacillales</taxon>
        <taxon>Sporolactobacillaceae</taxon>
        <taxon>Sporolactobacillus</taxon>
    </lineage>
</organism>
<accession>A0ABW5S042</accession>
<reference evidence="2" key="1">
    <citation type="journal article" date="2019" name="Int. J. Syst. Evol. Microbiol.">
        <title>The Global Catalogue of Microorganisms (GCM) 10K type strain sequencing project: providing services to taxonomists for standard genome sequencing and annotation.</title>
        <authorList>
            <consortium name="The Broad Institute Genomics Platform"/>
            <consortium name="The Broad Institute Genome Sequencing Center for Infectious Disease"/>
            <person name="Wu L."/>
            <person name="Ma J."/>
        </authorList>
    </citation>
    <scope>NUCLEOTIDE SEQUENCE [LARGE SCALE GENOMIC DNA]</scope>
    <source>
        <strain evidence="2">TISTR 2466</strain>
    </source>
</reference>
<dbReference type="RefSeq" id="WP_253059300.1">
    <property type="nucleotide sequence ID" value="NZ_JAMXWM010000004.1"/>
</dbReference>
<name>A0ABW5S042_9BACL</name>
<proteinExistence type="predicted"/>
<evidence type="ECO:0000313" key="1">
    <source>
        <dbReference type="EMBL" id="MFD2692362.1"/>
    </source>
</evidence>